<name>A0A8K0WJG5_9HYPO</name>
<dbReference type="InterPro" id="IPR006094">
    <property type="entry name" value="Oxid_FAD_bind_N"/>
</dbReference>
<dbReference type="PANTHER" id="PTHR13878:SF91">
    <property type="entry name" value="FAD BINDING DOMAIN PROTEIN (AFU_ORTHOLOGUE AFUA_6G12070)-RELATED"/>
    <property type="match status" value="1"/>
</dbReference>
<dbReference type="PROSITE" id="PS51387">
    <property type="entry name" value="FAD_PCMH"/>
    <property type="match status" value="1"/>
</dbReference>
<evidence type="ECO:0000259" key="3">
    <source>
        <dbReference type="PROSITE" id="PS51387"/>
    </source>
</evidence>
<dbReference type="Pfam" id="PF01565">
    <property type="entry name" value="FAD_binding_4"/>
    <property type="match status" value="1"/>
</dbReference>
<dbReference type="SUPFAM" id="SSF56176">
    <property type="entry name" value="FAD-binding/transporter-associated domain-like"/>
    <property type="match status" value="1"/>
</dbReference>
<reference evidence="4" key="1">
    <citation type="journal article" date="2021" name="Nat. Commun.">
        <title>Genetic determinants of endophytism in the Arabidopsis root mycobiome.</title>
        <authorList>
            <person name="Mesny F."/>
            <person name="Miyauchi S."/>
            <person name="Thiergart T."/>
            <person name="Pickel B."/>
            <person name="Atanasova L."/>
            <person name="Karlsson M."/>
            <person name="Huettel B."/>
            <person name="Barry K.W."/>
            <person name="Haridas S."/>
            <person name="Chen C."/>
            <person name="Bauer D."/>
            <person name="Andreopoulos W."/>
            <person name="Pangilinan J."/>
            <person name="LaButti K."/>
            <person name="Riley R."/>
            <person name="Lipzen A."/>
            <person name="Clum A."/>
            <person name="Drula E."/>
            <person name="Henrissat B."/>
            <person name="Kohler A."/>
            <person name="Grigoriev I.V."/>
            <person name="Martin F.M."/>
            <person name="Hacquard S."/>
        </authorList>
    </citation>
    <scope>NUCLEOTIDE SEQUENCE</scope>
    <source>
        <strain evidence="4">MPI-CAGE-CH-0235</strain>
    </source>
</reference>
<evidence type="ECO:0000256" key="2">
    <source>
        <dbReference type="ARBA" id="ARBA00023002"/>
    </source>
</evidence>
<sequence length="494" mass="53803">MVTNEQCTLSATLEQGVIINGTCHQGTVPDYYIDARDVKDIQLGLTFARQHKIPISVKNTGHDYKGRSTGPDTLAIWTKNIMPDLKIDKDFVPQGCEQSAGPGVTYGAGQTFDDLYTKLDGTGYFIVGGSCTTVGAAGGWLAGGGNSILTPILGLGVDNALQIKAVLPNGTYITANRCQNQDLFFAMRGGGGGTFGVVTEVTSKLHEDHQFIHVFMTMNLPDGVREVSEILVDNAERWADEGWGGIYGGSPGGVSFLTFNPSLSLEEAENSVKPLRDYLESVASDSNPLTINITTVPSHWAVVNTPVSLAFIALEAGTSRTRSSRLVPRENFQTAEGRKQLVDVIEGMNWATILGTPTAFALPESDLPGGPGYASVTPAWRNALWHFIYTESWDQGNPAETSPEALEQRFRRVSQAMDPMRAITPGAGAYQAESDIYEPDMIDSFWGQDNYDRLLKIKQDLDPDNLLSCFTCVGWDKADPRHRCYPEMSAIRQD</sequence>
<dbReference type="GO" id="GO:0071949">
    <property type="term" value="F:FAD binding"/>
    <property type="evidence" value="ECO:0007669"/>
    <property type="project" value="InterPro"/>
</dbReference>
<dbReference type="OrthoDB" id="9983560at2759"/>
<organism evidence="4 5">
    <name type="scientific">Stachybotrys elegans</name>
    <dbReference type="NCBI Taxonomy" id="80388"/>
    <lineage>
        <taxon>Eukaryota</taxon>
        <taxon>Fungi</taxon>
        <taxon>Dikarya</taxon>
        <taxon>Ascomycota</taxon>
        <taxon>Pezizomycotina</taxon>
        <taxon>Sordariomycetes</taxon>
        <taxon>Hypocreomycetidae</taxon>
        <taxon>Hypocreales</taxon>
        <taxon>Stachybotryaceae</taxon>
        <taxon>Stachybotrys</taxon>
    </lineage>
</organism>
<comment type="similarity">
    <text evidence="1">Belongs to the oxygen-dependent FAD-linked oxidoreductase family.</text>
</comment>
<dbReference type="GO" id="GO:0016491">
    <property type="term" value="F:oxidoreductase activity"/>
    <property type="evidence" value="ECO:0007669"/>
    <property type="project" value="UniProtKB-KW"/>
</dbReference>
<keyword evidence="2" id="KW-0560">Oxidoreductase</keyword>
<proteinExistence type="inferred from homology"/>
<gene>
    <name evidence="4" type="ORF">B0I35DRAFT_454763</name>
</gene>
<dbReference type="Gene3D" id="3.30.465.10">
    <property type="match status" value="1"/>
</dbReference>
<evidence type="ECO:0000256" key="1">
    <source>
        <dbReference type="ARBA" id="ARBA00005466"/>
    </source>
</evidence>
<feature type="domain" description="FAD-binding PCMH-type" evidence="3">
    <location>
        <begin position="25"/>
        <end position="208"/>
    </location>
</feature>
<dbReference type="Pfam" id="PF08031">
    <property type="entry name" value="BBE"/>
    <property type="match status" value="1"/>
</dbReference>
<evidence type="ECO:0000313" key="4">
    <source>
        <dbReference type="EMBL" id="KAH7304249.1"/>
    </source>
</evidence>
<comment type="caution">
    <text evidence="4">The sequence shown here is derived from an EMBL/GenBank/DDBJ whole genome shotgun (WGS) entry which is preliminary data.</text>
</comment>
<dbReference type="InterPro" id="IPR036318">
    <property type="entry name" value="FAD-bd_PCMH-like_sf"/>
</dbReference>
<keyword evidence="5" id="KW-1185">Reference proteome</keyword>
<dbReference type="EMBL" id="JAGPNK010000024">
    <property type="protein sequence ID" value="KAH7304249.1"/>
    <property type="molecule type" value="Genomic_DNA"/>
</dbReference>
<dbReference type="AlphaFoldDB" id="A0A8K0WJG5"/>
<protein>
    <recommendedName>
        <fullName evidence="3">FAD-binding PCMH-type domain-containing protein</fullName>
    </recommendedName>
</protein>
<dbReference type="Proteomes" id="UP000813444">
    <property type="component" value="Unassembled WGS sequence"/>
</dbReference>
<accession>A0A8K0WJG5</accession>
<dbReference type="InterPro" id="IPR016169">
    <property type="entry name" value="FAD-bd_PCMH_sub2"/>
</dbReference>
<dbReference type="InterPro" id="IPR050432">
    <property type="entry name" value="FAD-linked_Oxidoreductases_BP"/>
</dbReference>
<dbReference type="InterPro" id="IPR012951">
    <property type="entry name" value="BBE"/>
</dbReference>
<dbReference type="InterPro" id="IPR016166">
    <property type="entry name" value="FAD-bd_PCMH"/>
</dbReference>
<dbReference type="PANTHER" id="PTHR13878">
    <property type="entry name" value="GULONOLACTONE OXIDASE"/>
    <property type="match status" value="1"/>
</dbReference>
<evidence type="ECO:0000313" key="5">
    <source>
        <dbReference type="Proteomes" id="UP000813444"/>
    </source>
</evidence>